<dbReference type="EMBL" id="AZDI01000012">
    <property type="protein sequence ID" value="KRK45197.1"/>
    <property type="molecule type" value="Genomic_DNA"/>
</dbReference>
<keyword evidence="4" id="KW-1185">Reference proteome</keyword>
<gene>
    <name evidence="3" type="ORF">FC66_GL000446</name>
</gene>
<dbReference type="AlphaFoldDB" id="A0A0R1HFG2"/>
<dbReference type="InterPro" id="IPR000086">
    <property type="entry name" value="NUDIX_hydrolase_dom"/>
</dbReference>
<evidence type="ECO:0000256" key="1">
    <source>
        <dbReference type="ARBA" id="ARBA00022801"/>
    </source>
</evidence>
<dbReference type="OrthoDB" id="9804563at2"/>
<keyword evidence="1" id="KW-0378">Hydrolase</keyword>
<dbReference type="InterPro" id="IPR020084">
    <property type="entry name" value="NUDIX_hydrolase_CS"/>
</dbReference>
<evidence type="ECO:0000313" key="3">
    <source>
        <dbReference type="EMBL" id="KRK45197.1"/>
    </source>
</evidence>
<name>A0A0R1HFG2_9LACO</name>
<dbReference type="SUPFAM" id="SSF55811">
    <property type="entry name" value="Nudix"/>
    <property type="match status" value="1"/>
</dbReference>
<dbReference type="Gene3D" id="3.90.79.10">
    <property type="entry name" value="Nucleoside Triphosphate Pyrophosphohydrolase"/>
    <property type="match status" value="1"/>
</dbReference>
<evidence type="ECO:0000313" key="4">
    <source>
        <dbReference type="Proteomes" id="UP000051450"/>
    </source>
</evidence>
<protein>
    <recommendedName>
        <fullName evidence="2">Nudix hydrolase domain-containing protein</fullName>
    </recommendedName>
</protein>
<dbReference type="InterPro" id="IPR015797">
    <property type="entry name" value="NUDIX_hydrolase-like_dom_sf"/>
</dbReference>
<reference evidence="3 4" key="1">
    <citation type="journal article" date="2015" name="Genome Announc.">
        <title>Expanding the biotechnology potential of lactobacilli through comparative genomics of 213 strains and associated genera.</title>
        <authorList>
            <person name="Sun Z."/>
            <person name="Harris H.M."/>
            <person name="McCann A."/>
            <person name="Guo C."/>
            <person name="Argimon S."/>
            <person name="Zhang W."/>
            <person name="Yang X."/>
            <person name="Jeffery I.B."/>
            <person name="Cooney J.C."/>
            <person name="Kagawa T.F."/>
            <person name="Liu W."/>
            <person name="Song Y."/>
            <person name="Salvetti E."/>
            <person name="Wrobel A."/>
            <person name="Rasinkangas P."/>
            <person name="Parkhill J."/>
            <person name="Rea M.C."/>
            <person name="O'Sullivan O."/>
            <person name="Ritari J."/>
            <person name="Douillard F.P."/>
            <person name="Paul Ross R."/>
            <person name="Yang R."/>
            <person name="Briner A.E."/>
            <person name="Felis G.E."/>
            <person name="de Vos W.M."/>
            <person name="Barrangou R."/>
            <person name="Klaenhammer T.R."/>
            <person name="Caufield P.W."/>
            <person name="Cui Y."/>
            <person name="Zhang H."/>
            <person name="O'Toole P.W."/>
        </authorList>
    </citation>
    <scope>NUCLEOTIDE SEQUENCE [LARGE SCALE GENOMIC DNA]</scope>
    <source>
        <strain evidence="3 4">DSM 15638</strain>
    </source>
</reference>
<dbReference type="RefSeq" id="WP_057974705.1">
    <property type="nucleotide sequence ID" value="NZ_AZDI01000012.1"/>
</dbReference>
<comment type="caution">
    <text evidence="3">The sequence shown here is derived from an EMBL/GenBank/DDBJ whole genome shotgun (WGS) entry which is preliminary data.</text>
</comment>
<dbReference type="Proteomes" id="UP000051450">
    <property type="component" value="Unassembled WGS sequence"/>
</dbReference>
<accession>A0A0R1HFG2</accession>
<dbReference type="PROSITE" id="PS00893">
    <property type="entry name" value="NUDIX_BOX"/>
    <property type="match status" value="1"/>
</dbReference>
<evidence type="ECO:0000259" key="2">
    <source>
        <dbReference type="Pfam" id="PF00293"/>
    </source>
</evidence>
<dbReference type="Pfam" id="PF00293">
    <property type="entry name" value="NUDIX"/>
    <property type="match status" value="1"/>
</dbReference>
<dbReference type="PATRIC" id="fig|1423719.4.peg.450"/>
<organism evidence="3 4">
    <name type="scientific">Dellaglioa algida DSM 15638</name>
    <dbReference type="NCBI Taxonomy" id="1423719"/>
    <lineage>
        <taxon>Bacteria</taxon>
        <taxon>Bacillati</taxon>
        <taxon>Bacillota</taxon>
        <taxon>Bacilli</taxon>
        <taxon>Lactobacillales</taxon>
        <taxon>Lactobacillaceae</taxon>
        <taxon>Dellaglioa</taxon>
    </lineage>
</organism>
<dbReference type="GO" id="GO:0016787">
    <property type="term" value="F:hydrolase activity"/>
    <property type="evidence" value="ECO:0007669"/>
    <property type="project" value="UniProtKB-KW"/>
</dbReference>
<feature type="domain" description="Nudix hydrolase" evidence="2">
    <location>
        <begin position="10"/>
        <end position="63"/>
    </location>
</feature>
<sequence length="159" mass="17877">MVELAKYNLAVITAGDELLLLNRFKKPYVGLWNGIGGKRKATESELAGMIRELAEETGIQVSEAQCSPTGYLEWSVDNNYQATIALFHVDLAKSFGTQYPQRMREGILANFPTAWALDEQNVGLTPDLIPVLPYILKNEAHRYVTNFRGSQLIKFEIKL</sequence>
<dbReference type="STRING" id="1423719.FC66_GL000446"/>
<proteinExistence type="predicted"/>